<feature type="domain" description="VOC" evidence="2">
    <location>
        <begin position="12"/>
        <end position="126"/>
    </location>
</feature>
<dbReference type="PROSITE" id="PS51819">
    <property type="entry name" value="VOC"/>
    <property type="match status" value="2"/>
</dbReference>
<reference evidence="3" key="2">
    <citation type="submission" date="2020-09" db="EMBL/GenBank/DDBJ databases">
        <authorList>
            <person name="Sun Q."/>
            <person name="Ohkuma M."/>
        </authorList>
    </citation>
    <scope>NUCLEOTIDE SEQUENCE</scope>
    <source>
        <strain evidence="3">JCM 4646</strain>
    </source>
</reference>
<gene>
    <name evidence="3" type="ORF">GCM10018781_61730</name>
</gene>
<keyword evidence="4" id="KW-1185">Reference proteome</keyword>
<feature type="domain" description="VOC" evidence="2">
    <location>
        <begin position="140"/>
        <end position="271"/>
    </location>
</feature>
<dbReference type="EMBL" id="BNBO01000048">
    <property type="protein sequence ID" value="GHH80697.1"/>
    <property type="molecule type" value="Genomic_DNA"/>
</dbReference>
<dbReference type="AlphaFoldDB" id="A0A919L1N9"/>
<dbReference type="SUPFAM" id="SSF54593">
    <property type="entry name" value="Glyoxalase/Bleomycin resistance protein/Dihydroxybiphenyl dioxygenase"/>
    <property type="match status" value="2"/>
</dbReference>
<dbReference type="InterPro" id="IPR037523">
    <property type="entry name" value="VOC_core"/>
</dbReference>
<dbReference type="RefSeq" id="WP_190214199.1">
    <property type="nucleotide sequence ID" value="NZ_BNBO01000048.1"/>
</dbReference>
<dbReference type="Proteomes" id="UP000617734">
    <property type="component" value="Unassembled WGS sequence"/>
</dbReference>
<sequence>MPAVTLRLAQGSPCWTSLLTDDLEGARAFYGRLFDWEFSPGPDRLGRYVRARAGGALVAGLGMSPGAPGHPVGWTTYFAVDHADEVSQRVRECGGTVAVGPVQAGRAGRLAIAADLAGAAFGLWQGEEHLGWEAAGEPGTPGRTDLLTCEPPVAAAFYRSVLADEVRAAQAPGSGVPDPGEGYELLAGGRTVARIRRGEGPAPARWRTCFTVADTARTAALAVRHGGRVATPPARGAADGTGRGAAGEDGAGGRVVHLADPRGGLFSVVEAG</sequence>
<evidence type="ECO:0000313" key="4">
    <source>
        <dbReference type="Proteomes" id="UP000617734"/>
    </source>
</evidence>
<proteinExistence type="predicted"/>
<feature type="compositionally biased region" description="Gly residues" evidence="1">
    <location>
        <begin position="239"/>
        <end position="250"/>
    </location>
</feature>
<dbReference type="CDD" id="cd07247">
    <property type="entry name" value="SgaA_N_like"/>
    <property type="match status" value="1"/>
</dbReference>
<dbReference type="InterPro" id="IPR029068">
    <property type="entry name" value="Glyas_Bleomycin-R_OHBP_Dase"/>
</dbReference>
<reference evidence="3" key="1">
    <citation type="journal article" date="2014" name="Int. J. Syst. Evol. Microbiol.">
        <title>Complete genome sequence of Corynebacterium casei LMG S-19264T (=DSM 44701T), isolated from a smear-ripened cheese.</title>
        <authorList>
            <consortium name="US DOE Joint Genome Institute (JGI-PGF)"/>
            <person name="Walter F."/>
            <person name="Albersmeier A."/>
            <person name="Kalinowski J."/>
            <person name="Ruckert C."/>
        </authorList>
    </citation>
    <scope>NUCLEOTIDE SEQUENCE</scope>
    <source>
        <strain evidence="3">JCM 4646</strain>
    </source>
</reference>
<dbReference type="InterPro" id="IPR041581">
    <property type="entry name" value="Glyoxalase_6"/>
</dbReference>
<comment type="caution">
    <text evidence="3">The sequence shown here is derived from an EMBL/GenBank/DDBJ whole genome shotgun (WGS) entry which is preliminary data.</text>
</comment>
<evidence type="ECO:0000313" key="3">
    <source>
        <dbReference type="EMBL" id="GHH80697.1"/>
    </source>
</evidence>
<dbReference type="Pfam" id="PF18029">
    <property type="entry name" value="Glyoxalase_6"/>
    <property type="match status" value="1"/>
</dbReference>
<dbReference type="Pfam" id="PF00903">
    <property type="entry name" value="Glyoxalase"/>
    <property type="match status" value="1"/>
</dbReference>
<dbReference type="GeneID" id="95356486"/>
<accession>A0A919L1N9</accession>
<dbReference type="Gene3D" id="3.10.180.10">
    <property type="entry name" value="2,3-Dihydroxybiphenyl 1,2-Dioxygenase, domain 1"/>
    <property type="match status" value="2"/>
</dbReference>
<name>A0A919L1N9_9ACTN</name>
<organism evidence="3 4">
    <name type="scientific">Kitasatospora indigofera</name>
    <dbReference type="NCBI Taxonomy" id="67307"/>
    <lineage>
        <taxon>Bacteria</taxon>
        <taxon>Bacillati</taxon>
        <taxon>Actinomycetota</taxon>
        <taxon>Actinomycetes</taxon>
        <taxon>Kitasatosporales</taxon>
        <taxon>Streptomycetaceae</taxon>
        <taxon>Kitasatospora</taxon>
    </lineage>
</organism>
<evidence type="ECO:0000259" key="2">
    <source>
        <dbReference type="PROSITE" id="PS51819"/>
    </source>
</evidence>
<dbReference type="InterPro" id="IPR004360">
    <property type="entry name" value="Glyas_Fos-R_dOase_dom"/>
</dbReference>
<dbReference type="PANTHER" id="PTHR33993">
    <property type="entry name" value="GLYOXALASE-RELATED"/>
    <property type="match status" value="1"/>
</dbReference>
<feature type="region of interest" description="Disordered" evidence="1">
    <location>
        <begin position="224"/>
        <end position="250"/>
    </location>
</feature>
<evidence type="ECO:0000256" key="1">
    <source>
        <dbReference type="SAM" id="MobiDB-lite"/>
    </source>
</evidence>
<protein>
    <recommendedName>
        <fullName evidence="2">VOC domain-containing protein</fullName>
    </recommendedName>
</protein>
<dbReference type="InterPro" id="IPR052164">
    <property type="entry name" value="Anthracycline_SecMetBiosynth"/>
</dbReference>
<dbReference type="PANTHER" id="PTHR33993:SF10">
    <property type="entry name" value="CONSERVED PROTEIN"/>
    <property type="match status" value="1"/>
</dbReference>